<dbReference type="RefSeq" id="WP_248956932.1">
    <property type="nucleotide sequence ID" value="NZ_JAKIKU010000017.1"/>
</dbReference>
<name>A0ABT0KUY5_9GAMM</name>
<evidence type="ECO:0000256" key="1">
    <source>
        <dbReference type="ARBA" id="ARBA00022729"/>
    </source>
</evidence>
<feature type="domain" description="Outer membrane protein beta-barrel" evidence="3">
    <location>
        <begin position="7"/>
        <end position="184"/>
    </location>
</feature>
<dbReference type="InterPro" id="IPR011250">
    <property type="entry name" value="OMP/PagP_B-barrel"/>
</dbReference>
<organism evidence="4 5">
    <name type="scientific">Shewanella electrodiphila</name>
    <dbReference type="NCBI Taxonomy" id="934143"/>
    <lineage>
        <taxon>Bacteria</taxon>
        <taxon>Pseudomonadati</taxon>
        <taxon>Pseudomonadota</taxon>
        <taxon>Gammaproteobacteria</taxon>
        <taxon>Alteromonadales</taxon>
        <taxon>Shewanellaceae</taxon>
        <taxon>Shewanella</taxon>
    </lineage>
</organism>
<evidence type="ECO:0000259" key="3">
    <source>
        <dbReference type="Pfam" id="PF13505"/>
    </source>
</evidence>
<feature type="chain" id="PRO_5046427782" evidence="2">
    <location>
        <begin position="19"/>
        <end position="184"/>
    </location>
</feature>
<proteinExistence type="predicted"/>
<comment type="caution">
    <text evidence="4">The sequence shown here is derived from an EMBL/GenBank/DDBJ whole genome shotgun (WGS) entry which is preliminary data.</text>
</comment>
<dbReference type="Proteomes" id="UP001202134">
    <property type="component" value="Unassembled WGS sequence"/>
</dbReference>
<reference evidence="4 5" key="1">
    <citation type="submission" date="2022-01" db="EMBL/GenBank/DDBJ databases">
        <title>Whole genome-based taxonomy of the Shewanellaceae.</title>
        <authorList>
            <person name="Martin-Rodriguez A.J."/>
        </authorList>
    </citation>
    <scope>NUCLEOTIDE SEQUENCE [LARGE SCALE GENOMIC DNA]</scope>
    <source>
        <strain evidence="4 5">DSM 24955</strain>
    </source>
</reference>
<dbReference type="InterPro" id="IPR027385">
    <property type="entry name" value="Beta-barrel_OMP"/>
</dbReference>
<dbReference type="Pfam" id="PF13505">
    <property type="entry name" value="OMP_b-brl"/>
    <property type="match status" value="1"/>
</dbReference>
<evidence type="ECO:0000313" key="5">
    <source>
        <dbReference type="Proteomes" id="UP001202134"/>
    </source>
</evidence>
<feature type="signal peptide" evidence="2">
    <location>
        <begin position="1"/>
        <end position="18"/>
    </location>
</feature>
<sequence>MKYIFITAALLTSPLVQAATDEAHHVISAGAGMGFLSGEMDQGNNDFELNYDFAYRYQFDNYWGAEVGYRHQDVTFTNWFDSAFDKYSLNDAESFRIAAVYSYPLSLRNRLVLKLGVTDYSIDATDYREDSSGINDTVDGNGLLASIGWRFDFNMGLELAVIYSYQDLDIIETHSYTTSLGYRF</sequence>
<evidence type="ECO:0000313" key="4">
    <source>
        <dbReference type="EMBL" id="MCL1047652.1"/>
    </source>
</evidence>
<keyword evidence="1 2" id="KW-0732">Signal</keyword>
<evidence type="ECO:0000256" key="2">
    <source>
        <dbReference type="SAM" id="SignalP"/>
    </source>
</evidence>
<keyword evidence="5" id="KW-1185">Reference proteome</keyword>
<dbReference type="SUPFAM" id="SSF56925">
    <property type="entry name" value="OMPA-like"/>
    <property type="match status" value="1"/>
</dbReference>
<dbReference type="Gene3D" id="2.40.160.20">
    <property type="match status" value="1"/>
</dbReference>
<accession>A0ABT0KUY5</accession>
<gene>
    <name evidence="4" type="ORF">L2737_20330</name>
</gene>
<protein>
    <submittedName>
        <fullName evidence="4">Porin family protein</fullName>
    </submittedName>
</protein>
<dbReference type="EMBL" id="JAKIKU010000017">
    <property type="protein sequence ID" value="MCL1047652.1"/>
    <property type="molecule type" value="Genomic_DNA"/>
</dbReference>